<accession>A0ABD6FJY1</accession>
<dbReference type="EMBL" id="QGUI02000187">
    <property type="protein sequence ID" value="MFO7193262.1"/>
    <property type="molecule type" value="Genomic_DNA"/>
</dbReference>
<dbReference type="Pfam" id="PF00196">
    <property type="entry name" value="GerE"/>
    <property type="match status" value="1"/>
</dbReference>
<gene>
    <name evidence="2" type="ORF">DIU77_013550</name>
</gene>
<dbReference type="CDD" id="cd06170">
    <property type="entry name" value="LuxR_C_like"/>
    <property type="match status" value="1"/>
</dbReference>
<reference evidence="2 3" key="1">
    <citation type="journal article" date="2021" name="BMC Genomics">
        <title>Genome-resolved metagenome and metatranscriptome analyses of thermophilic composting reveal key bacterial players and their metabolic interactions.</title>
        <authorList>
            <person name="Braga L.P.P."/>
            <person name="Pereira R.V."/>
            <person name="Martins L.F."/>
            <person name="Moura L.M.S."/>
            <person name="Sanchez F.B."/>
            <person name="Patane J.S.L."/>
            <person name="da Silva A.M."/>
            <person name="Setubal J.C."/>
        </authorList>
    </citation>
    <scope>NUCLEOTIDE SEQUENCE [LARGE SCALE GENOMIC DNA]</scope>
    <source>
        <strain evidence="2">ZC4RG45</strain>
    </source>
</reference>
<dbReference type="InterPro" id="IPR000792">
    <property type="entry name" value="Tscrpt_reg_LuxR_C"/>
</dbReference>
<dbReference type="PRINTS" id="PR00038">
    <property type="entry name" value="HTHLUXR"/>
</dbReference>
<dbReference type="InterPro" id="IPR016032">
    <property type="entry name" value="Sig_transdc_resp-reg_C-effctor"/>
</dbReference>
<dbReference type="PROSITE" id="PS50043">
    <property type="entry name" value="HTH_LUXR_2"/>
    <property type="match status" value="1"/>
</dbReference>
<dbReference type="SMART" id="SM00421">
    <property type="entry name" value="HTH_LUXR"/>
    <property type="match status" value="1"/>
</dbReference>
<protein>
    <submittedName>
        <fullName evidence="2">Helix-turn-helix transcriptional regulator</fullName>
    </submittedName>
</protein>
<name>A0ABD6FJY1_9PSEU</name>
<feature type="non-terminal residue" evidence="2">
    <location>
        <position position="1"/>
    </location>
</feature>
<feature type="domain" description="HTH luxR-type" evidence="1">
    <location>
        <begin position="650"/>
        <end position="715"/>
    </location>
</feature>
<dbReference type="Gene3D" id="1.10.10.10">
    <property type="entry name" value="Winged helix-like DNA-binding domain superfamily/Winged helix DNA-binding domain"/>
    <property type="match status" value="1"/>
</dbReference>
<dbReference type="AlphaFoldDB" id="A0ABD6FJY1"/>
<evidence type="ECO:0000313" key="2">
    <source>
        <dbReference type="EMBL" id="MFO7193262.1"/>
    </source>
</evidence>
<comment type="caution">
    <text evidence="2">The sequence shown here is derived from an EMBL/GenBank/DDBJ whole genome shotgun (WGS) entry which is preliminary data.</text>
</comment>
<dbReference type="InterPro" id="IPR036388">
    <property type="entry name" value="WH-like_DNA-bd_sf"/>
</dbReference>
<dbReference type="PROSITE" id="PS00622">
    <property type="entry name" value="HTH_LUXR_1"/>
    <property type="match status" value="1"/>
</dbReference>
<dbReference type="SUPFAM" id="SSF46894">
    <property type="entry name" value="C-terminal effector domain of the bipartite response regulators"/>
    <property type="match status" value="1"/>
</dbReference>
<dbReference type="Proteomes" id="UP000249324">
    <property type="component" value="Unassembled WGS sequence"/>
</dbReference>
<organism evidence="2 3">
    <name type="scientific">Thermocrispum agreste</name>
    <dbReference type="NCBI Taxonomy" id="37925"/>
    <lineage>
        <taxon>Bacteria</taxon>
        <taxon>Bacillati</taxon>
        <taxon>Actinomycetota</taxon>
        <taxon>Actinomycetes</taxon>
        <taxon>Pseudonocardiales</taxon>
        <taxon>Pseudonocardiaceae</taxon>
        <taxon>Thermocrispum</taxon>
    </lineage>
</organism>
<evidence type="ECO:0000313" key="3">
    <source>
        <dbReference type="Proteomes" id="UP000249324"/>
    </source>
</evidence>
<sequence>VLDLGGVSGDPAWDEFRARALLDAVRADFEVLGEGTRLAEAIEGLSKLAVPESYAAPGRRHRLLGAISVLLCRIKRQLVIVVDDADRVPVSALASMHRAGHAVVAACATATSIELCRFADAVVELGPLTDDEIARLLTKLAPGPLDEAVPKALQAALGPLYGNAAALVSTVHHLLDQGRLAKVHGVLALRELHAPIPLPPGHRLVGHLDATGKRLVAVAATEQGLRVDRIPDLADEAGHAADDYGRAADRLVRAGILVHGEDGRLRCVAPAVGAAVACADGSAAGKARPVKPLAHYIANGEYGQLRDLVAAEVAAAGHEIADQDKRTELAAAAALAALHTGCPVPEQIGRVLAGPAIRLADRWFAGETGGVHQLVDAITDSFSCFAQQTTRVVDGSTFPDLVPVLRALLGSHYSAPAGGPVTLFHRVRTGYVDGRWSEALSAARELELTPAAGKLLHDAARLLAADICGWRAEDRQATAWLSSVDENTAFPALRAWVQAGLRVHGGDPEGALAEGWAWLAANSDRMEEPGAARLLLRLATIAADLGDREAARNVLWRTRGRYGPAHGTSLLVKGIVERDVRCLCAAERVIRAHGTRFELIQVCQRLGVLSEEPRRWLDIAYELVCETGAARLIATTKRVMADCGVTVRARRGRNAGVTEMERRIVELIRLGKTNRQIALALQVSTKTVEKHLTRLFAKVGCRTRHGLAVSSFGEQPELVGA</sequence>
<evidence type="ECO:0000259" key="1">
    <source>
        <dbReference type="PROSITE" id="PS50043"/>
    </source>
</evidence>
<proteinExistence type="predicted"/>